<keyword evidence="2" id="KW-0560">Oxidoreductase</keyword>
<sequence>MTQTALITGASAGIGAEFARQLAASGHDLILTARRLDRLQAVANELSSQHGIRVHCIAADLAVPADVERLLADVLQLGWPVDLFVQNAGYGLPGRFHSEPMATHRQFIEVMMTSPLALIHGLLPGMRARGRGRIINIASLAGFMPGSDGHTLYGACKAFWVKVSESLSQENRSHGVRVLALCPGFTYSEFHDSNGSRPLVSKMPKWLWMQAKDVVREGLKAIEQDRIVYINGWHNRLIKAVVTTMPDRLARAFSARQSRRFRITKD</sequence>
<protein>
    <submittedName>
        <fullName evidence="3">Dehydrogenase</fullName>
    </submittedName>
</protein>
<name>A0A2P1PR45_9GAMM</name>
<organism evidence="3 4">
    <name type="scientific">Ahniella affigens</name>
    <dbReference type="NCBI Taxonomy" id="2021234"/>
    <lineage>
        <taxon>Bacteria</taxon>
        <taxon>Pseudomonadati</taxon>
        <taxon>Pseudomonadota</taxon>
        <taxon>Gammaproteobacteria</taxon>
        <taxon>Lysobacterales</taxon>
        <taxon>Rhodanobacteraceae</taxon>
        <taxon>Ahniella</taxon>
    </lineage>
</organism>
<dbReference type="PANTHER" id="PTHR44196">
    <property type="entry name" value="DEHYDROGENASE/REDUCTASE SDR FAMILY MEMBER 7B"/>
    <property type="match status" value="1"/>
</dbReference>
<dbReference type="AlphaFoldDB" id="A0A2P1PR45"/>
<evidence type="ECO:0000313" key="4">
    <source>
        <dbReference type="Proteomes" id="UP000241074"/>
    </source>
</evidence>
<dbReference type="Pfam" id="PF00106">
    <property type="entry name" value="adh_short"/>
    <property type="match status" value="1"/>
</dbReference>
<dbReference type="GO" id="GO:0016020">
    <property type="term" value="C:membrane"/>
    <property type="evidence" value="ECO:0007669"/>
    <property type="project" value="TreeGrafter"/>
</dbReference>
<gene>
    <name evidence="3" type="ORF">C7S18_09015</name>
</gene>
<dbReference type="PANTHER" id="PTHR44196:SF2">
    <property type="entry name" value="SHORT-CHAIN DEHYDROGENASE-RELATED"/>
    <property type="match status" value="1"/>
</dbReference>
<dbReference type="Proteomes" id="UP000241074">
    <property type="component" value="Chromosome"/>
</dbReference>
<accession>A0A2P1PR45</accession>
<comment type="similarity">
    <text evidence="1">Belongs to the short-chain dehydrogenases/reductases (SDR) family.</text>
</comment>
<proteinExistence type="inferred from homology"/>
<dbReference type="PIRSF" id="PIRSF000126">
    <property type="entry name" value="11-beta-HSD1"/>
    <property type="match status" value="1"/>
</dbReference>
<evidence type="ECO:0000256" key="2">
    <source>
        <dbReference type="ARBA" id="ARBA00023002"/>
    </source>
</evidence>
<evidence type="ECO:0000313" key="3">
    <source>
        <dbReference type="EMBL" id="AVP97323.1"/>
    </source>
</evidence>
<dbReference type="KEGG" id="xba:C7S18_09015"/>
<dbReference type="PRINTS" id="PR00081">
    <property type="entry name" value="GDHRDH"/>
</dbReference>
<dbReference type="InterPro" id="IPR002347">
    <property type="entry name" value="SDR_fam"/>
</dbReference>
<dbReference type="SUPFAM" id="SSF51735">
    <property type="entry name" value="NAD(P)-binding Rossmann-fold domains"/>
    <property type="match status" value="1"/>
</dbReference>
<dbReference type="Gene3D" id="3.40.50.720">
    <property type="entry name" value="NAD(P)-binding Rossmann-like Domain"/>
    <property type="match status" value="1"/>
</dbReference>
<dbReference type="InterPro" id="IPR036291">
    <property type="entry name" value="NAD(P)-bd_dom_sf"/>
</dbReference>
<dbReference type="GO" id="GO:0016491">
    <property type="term" value="F:oxidoreductase activity"/>
    <property type="evidence" value="ECO:0007669"/>
    <property type="project" value="UniProtKB-KW"/>
</dbReference>
<dbReference type="OrthoDB" id="9810734at2"/>
<dbReference type="EMBL" id="CP027860">
    <property type="protein sequence ID" value="AVP97323.1"/>
    <property type="molecule type" value="Genomic_DNA"/>
</dbReference>
<dbReference type="CDD" id="cd05233">
    <property type="entry name" value="SDR_c"/>
    <property type="match status" value="1"/>
</dbReference>
<reference evidence="3 4" key="1">
    <citation type="submission" date="2018-03" db="EMBL/GenBank/DDBJ databases">
        <title>Ahniella affigens gen. nov., sp. nov., a gammaproteobacterium isolated from sandy soil near a stream.</title>
        <authorList>
            <person name="Ko Y."/>
            <person name="Kim J.-H."/>
        </authorList>
    </citation>
    <scope>NUCLEOTIDE SEQUENCE [LARGE SCALE GENOMIC DNA]</scope>
    <source>
        <strain evidence="3 4">D13</strain>
    </source>
</reference>
<dbReference type="RefSeq" id="WP_106891247.1">
    <property type="nucleotide sequence ID" value="NZ_CP027860.1"/>
</dbReference>
<reference evidence="3 4" key="2">
    <citation type="submission" date="2018-03" db="EMBL/GenBank/DDBJ databases">
        <authorList>
            <person name="Keele B.F."/>
        </authorList>
    </citation>
    <scope>NUCLEOTIDE SEQUENCE [LARGE SCALE GENOMIC DNA]</scope>
    <source>
        <strain evidence="3 4">D13</strain>
    </source>
</reference>
<evidence type="ECO:0000256" key="1">
    <source>
        <dbReference type="ARBA" id="ARBA00006484"/>
    </source>
</evidence>
<keyword evidence="4" id="KW-1185">Reference proteome</keyword>